<dbReference type="EMBL" id="JACYHB010000009">
    <property type="protein sequence ID" value="MBD8079773.1"/>
    <property type="molecule type" value="Genomic_DNA"/>
</dbReference>
<organism evidence="2 3">
    <name type="scientific">Cellulosimicrobium arenosum</name>
    <dbReference type="NCBI Taxonomy" id="2708133"/>
    <lineage>
        <taxon>Bacteria</taxon>
        <taxon>Bacillati</taxon>
        <taxon>Actinomycetota</taxon>
        <taxon>Actinomycetes</taxon>
        <taxon>Micrococcales</taxon>
        <taxon>Promicromonosporaceae</taxon>
        <taxon>Cellulosimicrobium</taxon>
    </lineage>
</organism>
<evidence type="ECO:0000259" key="1">
    <source>
        <dbReference type="Pfam" id="PF00188"/>
    </source>
</evidence>
<keyword evidence="3" id="KW-1185">Reference proteome</keyword>
<comment type="caution">
    <text evidence="2">The sequence shown here is derived from an EMBL/GenBank/DDBJ whole genome shotgun (WGS) entry which is preliminary data.</text>
</comment>
<dbReference type="InterPro" id="IPR035940">
    <property type="entry name" value="CAP_sf"/>
</dbReference>
<reference evidence="2" key="1">
    <citation type="journal article" date="2018" name="Curr. Microbiol.">
        <title>Cellulosimicrobium arenosum sp. nov., Isolated from Marine Sediment Sand.</title>
        <authorList>
            <person name="Oh M."/>
            <person name="Kim J.H."/>
            <person name="Yoon J.H."/>
            <person name="Schumann P."/>
            <person name="Kim W."/>
        </authorList>
    </citation>
    <scope>NUCLEOTIDE SEQUENCE</scope>
    <source>
        <strain evidence="2">KCTC 49039</strain>
    </source>
</reference>
<sequence>MLEPTDPARYAALVVSETNELRAGTDSPELTTDVCATEAATARAEQLVGRSELDHAPLDDVIASCAPPGGTAAENLSRAAASPAQVVEAWDGSPGHRANLLDPALTRVGVGCVVDTTTGPEQMLCSQVFLG</sequence>
<dbReference type="PANTHER" id="PTHR31157:SF1">
    <property type="entry name" value="SCP DOMAIN-CONTAINING PROTEIN"/>
    <property type="match status" value="1"/>
</dbReference>
<dbReference type="SUPFAM" id="SSF55797">
    <property type="entry name" value="PR-1-like"/>
    <property type="match status" value="1"/>
</dbReference>
<dbReference type="Gene3D" id="3.40.33.10">
    <property type="entry name" value="CAP"/>
    <property type="match status" value="1"/>
</dbReference>
<accession>A0A927PDP0</accession>
<dbReference type="AlphaFoldDB" id="A0A927PDP0"/>
<dbReference type="Proteomes" id="UP000610846">
    <property type="component" value="Unassembled WGS sequence"/>
</dbReference>
<dbReference type="InterPro" id="IPR014044">
    <property type="entry name" value="CAP_dom"/>
</dbReference>
<evidence type="ECO:0000313" key="3">
    <source>
        <dbReference type="Proteomes" id="UP000610846"/>
    </source>
</evidence>
<dbReference type="Pfam" id="PF00188">
    <property type="entry name" value="CAP"/>
    <property type="match status" value="1"/>
</dbReference>
<feature type="domain" description="SCP" evidence="1">
    <location>
        <begin position="16"/>
        <end position="118"/>
    </location>
</feature>
<dbReference type="PANTHER" id="PTHR31157">
    <property type="entry name" value="SCP DOMAIN-CONTAINING PROTEIN"/>
    <property type="match status" value="1"/>
</dbReference>
<protein>
    <submittedName>
        <fullName evidence="2">CAP domain-containing protein</fullName>
    </submittedName>
</protein>
<reference evidence="2" key="2">
    <citation type="submission" date="2020-09" db="EMBL/GenBank/DDBJ databases">
        <authorList>
            <person name="Yu Y."/>
        </authorList>
    </citation>
    <scope>NUCLEOTIDE SEQUENCE</scope>
    <source>
        <strain evidence="2">KCTC 49039</strain>
    </source>
</reference>
<gene>
    <name evidence="2" type="ORF">IF651_11970</name>
</gene>
<proteinExistence type="predicted"/>
<name>A0A927PDP0_9MICO</name>
<dbReference type="RefSeq" id="WP_191829354.1">
    <property type="nucleotide sequence ID" value="NZ_JACYHB010000009.1"/>
</dbReference>
<dbReference type="CDD" id="cd05379">
    <property type="entry name" value="CAP_bacterial"/>
    <property type="match status" value="1"/>
</dbReference>
<evidence type="ECO:0000313" key="2">
    <source>
        <dbReference type="EMBL" id="MBD8079773.1"/>
    </source>
</evidence>